<reference evidence="1 2" key="1">
    <citation type="submission" date="2016-10" db="EMBL/GenBank/DDBJ databases">
        <authorList>
            <person name="de Groot N.N."/>
        </authorList>
    </citation>
    <scope>NUCLEOTIDE SEQUENCE [LARGE SCALE GENOMIC DNA]</scope>
    <source>
        <strain evidence="1 2">DSM 24015</strain>
    </source>
</reference>
<dbReference type="OrthoDB" id="1148442at2"/>
<dbReference type="RefSeq" id="WP_143017748.1">
    <property type="nucleotide sequence ID" value="NZ_FNAS01000014.1"/>
</dbReference>
<accession>A0A1G7E7T4</accession>
<proteinExistence type="predicted"/>
<dbReference type="EMBL" id="FNAS01000014">
    <property type="protein sequence ID" value="SDE59530.1"/>
    <property type="molecule type" value="Genomic_DNA"/>
</dbReference>
<dbReference type="STRING" id="1071918.SAMN05421544_11448"/>
<organism evidence="1 2">
    <name type="scientific">Riemerella columbipharyngis</name>
    <dbReference type="NCBI Taxonomy" id="1071918"/>
    <lineage>
        <taxon>Bacteria</taxon>
        <taxon>Pseudomonadati</taxon>
        <taxon>Bacteroidota</taxon>
        <taxon>Flavobacteriia</taxon>
        <taxon>Flavobacteriales</taxon>
        <taxon>Weeksellaceae</taxon>
        <taxon>Riemerella</taxon>
    </lineage>
</organism>
<sequence>MKTKYNMLKLFKRKVWYHFYLPAELYHYIKVINDKTLKQFFYDKRLLFRGIRCEKISNKLFYVSVSFNSRTEKETFEIEIAKYNELFPPWVVFPDIFYGAPRWNQGIQEDYCIRNWLPYWGSLDFNQKEEYLLKYDCPKEWIGWFKQNNILE</sequence>
<evidence type="ECO:0000313" key="1">
    <source>
        <dbReference type="EMBL" id="SDE59530.1"/>
    </source>
</evidence>
<dbReference type="AlphaFoldDB" id="A0A1G7E7T4"/>
<dbReference type="Proteomes" id="UP000198517">
    <property type="component" value="Unassembled WGS sequence"/>
</dbReference>
<gene>
    <name evidence="1" type="ORF">SAMN05421544_11448</name>
</gene>
<keyword evidence="2" id="KW-1185">Reference proteome</keyword>
<evidence type="ECO:0000313" key="2">
    <source>
        <dbReference type="Proteomes" id="UP000198517"/>
    </source>
</evidence>
<protein>
    <submittedName>
        <fullName evidence="1">Uncharacterized protein</fullName>
    </submittedName>
</protein>
<name>A0A1G7E7T4_9FLAO</name>